<accession>A0A4Y2UGQ6</accession>
<feature type="non-terminal residue" evidence="1">
    <location>
        <position position="1"/>
    </location>
</feature>
<comment type="caution">
    <text evidence="1">The sequence shown here is derived from an EMBL/GenBank/DDBJ whole genome shotgun (WGS) entry which is preliminary data.</text>
</comment>
<protein>
    <submittedName>
        <fullName evidence="1">Uncharacterized protein</fullName>
    </submittedName>
</protein>
<name>A0A4Y2UGQ6_ARAVE</name>
<dbReference type="EMBL" id="BGPR01036191">
    <property type="protein sequence ID" value="GBO11291.1"/>
    <property type="molecule type" value="Genomic_DNA"/>
</dbReference>
<proteinExistence type="predicted"/>
<organism evidence="1 2">
    <name type="scientific">Araneus ventricosus</name>
    <name type="common">Orbweaver spider</name>
    <name type="synonym">Epeira ventricosa</name>
    <dbReference type="NCBI Taxonomy" id="182803"/>
    <lineage>
        <taxon>Eukaryota</taxon>
        <taxon>Metazoa</taxon>
        <taxon>Ecdysozoa</taxon>
        <taxon>Arthropoda</taxon>
        <taxon>Chelicerata</taxon>
        <taxon>Arachnida</taxon>
        <taxon>Araneae</taxon>
        <taxon>Araneomorphae</taxon>
        <taxon>Entelegynae</taxon>
        <taxon>Araneoidea</taxon>
        <taxon>Araneidae</taxon>
        <taxon>Araneus</taxon>
    </lineage>
</organism>
<sequence length="93" mass="10436">SIYLASVDVRTTPELVAPPTPHTMETVWYSRMMLGAIRSRQAGSSVEGVNLESLRLPDDTSPKLAPTNGRRVHQYDLEYIRSKTGWIFSGSWV</sequence>
<dbReference type="Proteomes" id="UP000499080">
    <property type="component" value="Unassembled WGS sequence"/>
</dbReference>
<dbReference type="AlphaFoldDB" id="A0A4Y2UGQ6"/>
<evidence type="ECO:0000313" key="1">
    <source>
        <dbReference type="EMBL" id="GBO11291.1"/>
    </source>
</evidence>
<reference evidence="1 2" key="1">
    <citation type="journal article" date="2019" name="Sci. Rep.">
        <title>Orb-weaving spider Araneus ventricosus genome elucidates the spidroin gene catalogue.</title>
        <authorList>
            <person name="Kono N."/>
            <person name="Nakamura H."/>
            <person name="Ohtoshi R."/>
            <person name="Moran D.A.P."/>
            <person name="Shinohara A."/>
            <person name="Yoshida Y."/>
            <person name="Fujiwara M."/>
            <person name="Mori M."/>
            <person name="Tomita M."/>
            <person name="Arakawa K."/>
        </authorList>
    </citation>
    <scope>NUCLEOTIDE SEQUENCE [LARGE SCALE GENOMIC DNA]</scope>
</reference>
<evidence type="ECO:0000313" key="2">
    <source>
        <dbReference type="Proteomes" id="UP000499080"/>
    </source>
</evidence>
<gene>
    <name evidence="1" type="ORF">AVEN_98452_1</name>
</gene>
<keyword evidence="2" id="KW-1185">Reference proteome</keyword>